<dbReference type="Pfam" id="PF01547">
    <property type="entry name" value="SBP_bac_1"/>
    <property type="match status" value="1"/>
</dbReference>
<evidence type="ECO:0000313" key="5">
    <source>
        <dbReference type="EMBL" id="TNJ60341.1"/>
    </source>
</evidence>
<dbReference type="InterPro" id="IPR000524">
    <property type="entry name" value="Tscrpt_reg_HTH_GntR"/>
</dbReference>
<name>A0A5C4SXW5_9BACL</name>
<evidence type="ECO:0000256" key="1">
    <source>
        <dbReference type="ARBA" id="ARBA00023015"/>
    </source>
</evidence>
<evidence type="ECO:0000256" key="2">
    <source>
        <dbReference type="ARBA" id="ARBA00023125"/>
    </source>
</evidence>
<dbReference type="GO" id="GO:0003700">
    <property type="term" value="F:DNA-binding transcription factor activity"/>
    <property type="evidence" value="ECO:0007669"/>
    <property type="project" value="InterPro"/>
</dbReference>
<dbReference type="InterPro" id="IPR036390">
    <property type="entry name" value="WH_DNA-bd_sf"/>
</dbReference>
<dbReference type="Pfam" id="PF00392">
    <property type="entry name" value="GntR"/>
    <property type="match status" value="1"/>
</dbReference>
<dbReference type="EMBL" id="VDCQ01000084">
    <property type="protein sequence ID" value="TNJ60341.1"/>
    <property type="molecule type" value="Genomic_DNA"/>
</dbReference>
<dbReference type="PROSITE" id="PS50949">
    <property type="entry name" value="HTH_GNTR"/>
    <property type="match status" value="1"/>
</dbReference>
<feature type="domain" description="HTH gntR-type" evidence="4">
    <location>
        <begin position="11"/>
        <end position="79"/>
    </location>
</feature>
<dbReference type="Proteomes" id="UP000307943">
    <property type="component" value="Unassembled WGS sequence"/>
</dbReference>
<dbReference type="Gene3D" id="3.40.190.10">
    <property type="entry name" value="Periplasmic binding protein-like II"/>
    <property type="match status" value="1"/>
</dbReference>
<protein>
    <submittedName>
        <fullName evidence="5">Extracellular solute-binding protein</fullName>
    </submittedName>
</protein>
<dbReference type="InterPro" id="IPR006059">
    <property type="entry name" value="SBP"/>
</dbReference>
<dbReference type="SMART" id="SM00345">
    <property type="entry name" value="HTH_GNTR"/>
    <property type="match status" value="1"/>
</dbReference>
<dbReference type="InterPro" id="IPR050490">
    <property type="entry name" value="Bact_solute-bd_prot1"/>
</dbReference>
<evidence type="ECO:0000259" key="4">
    <source>
        <dbReference type="PROSITE" id="PS50949"/>
    </source>
</evidence>
<reference evidence="5 6" key="1">
    <citation type="submission" date="2019-05" db="EMBL/GenBank/DDBJ databases">
        <title>We sequenced the genome of Paenibacillus hemerocallicola KCTC 33185 for further insight into its adaptation and study the phylogeny of Paenibacillus.</title>
        <authorList>
            <person name="Narsing Rao M.P."/>
        </authorList>
    </citation>
    <scope>NUCLEOTIDE SEQUENCE [LARGE SCALE GENOMIC DNA]</scope>
    <source>
        <strain evidence="5 6">KCTC 33185</strain>
    </source>
</reference>
<keyword evidence="2" id="KW-0238">DNA-binding</keyword>
<dbReference type="AlphaFoldDB" id="A0A5C4SXW5"/>
<dbReference type="SUPFAM" id="SSF46785">
    <property type="entry name" value="Winged helix' DNA-binding domain"/>
    <property type="match status" value="1"/>
</dbReference>
<dbReference type="OrthoDB" id="2374506at2"/>
<accession>A0A5C4SXW5</accession>
<keyword evidence="1" id="KW-0805">Transcription regulation</keyword>
<proteinExistence type="predicted"/>
<dbReference type="Gene3D" id="1.10.10.10">
    <property type="entry name" value="Winged helix-like DNA-binding domain superfamily/Winged helix DNA-binding domain"/>
    <property type="match status" value="1"/>
</dbReference>
<keyword evidence="6" id="KW-1185">Reference proteome</keyword>
<dbReference type="CDD" id="cd07377">
    <property type="entry name" value="WHTH_GntR"/>
    <property type="match status" value="1"/>
</dbReference>
<dbReference type="PANTHER" id="PTHR43649">
    <property type="entry name" value="ARABINOSE-BINDING PROTEIN-RELATED"/>
    <property type="match status" value="1"/>
</dbReference>
<evidence type="ECO:0000313" key="6">
    <source>
        <dbReference type="Proteomes" id="UP000307943"/>
    </source>
</evidence>
<sequence length="466" mass="53189">MSGKTSQRLFRVRLERMIQQLRHDIVSGKLAPGDYLASESDLAGQFGMSNKSVRQGLDILVEEGLIRKIPRVGNQVTEASKQATTVTLGINSSLERDIALSKLLDRFQRKYPSIQVQTITIPGNSRTFVKEYVDNGLLDVFLINRQYFQHMEEDGLLHTLEPLAVAPGTYRFLEESFTVDGLLYAQPIQFSPVVLCYNTDHFREAGLSEPDSSWSWEDCSDNARRLTERRGHYGFVFYEMSYNRWPVFLLQSGMRFERNADGQCDIAGTPLYDSIRLYERIIHDPDVFPKILSESNDDVMHLFMAGKVSMILTSYTSLNELKHSDVAYDISTLPYLYEPRTLTISIGACIRKSSEKKEAARVLVDFLSSEEGQQLIRSETLSIPALKSAAEMPVKDGLNRPSRFDLFRDILPTMRGHQDLNLTSTGFVVLWKMLKQYWSRVIDGETLLREIRENLGAHVRTSSDRK</sequence>
<comment type="caution">
    <text evidence="5">The sequence shown here is derived from an EMBL/GenBank/DDBJ whole genome shotgun (WGS) entry which is preliminary data.</text>
</comment>
<evidence type="ECO:0000256" key="3">
    <source>
        <dbReference type="ARBA" id="ARBA00023163"/>
    </source>
</evidence>
<gene>
    <name evidence="5" type="ORF">FE784_36070</name>
</gene>
<dbReference type="PANTHER" id="PTHR43649:SF12">
    <property type="entry name" value="DIACETYLCHITOBIOSE BINDING PROTEIN DASA"/>
    <property type="match status" value="1"/>
</dbReference>
<dbReference type="InterPro" id="IPR036388">
    <property type="entry name" value="WH-like_DNA-bd_sf"/>
</dbReference>
<organism evidence="5 6">
    <name type="scientific">Paenibacillus hemerocallicola</name>
    <dbReference type="NCBI Taxonomy" id="1172614"/>
    <lineage>
        <taxon>Bacteria</taxon>
        <taxon>Bacillati</taxon>
        <taxon>Bacillota</taxon>
        <taxon>Bacilli</taxon>
        <taxon>Bacillales</taxon>
        <taxon>Paenibacillaceae</taxon>
        <taxon>Paenibacillus</taxon>
    </lineage>
</organism>
<dbReference type="GO" id="GO:0003677">
    <property type="term" value="F:DNA binding"/>
    <property type="evidence" value="ECO:0007669"/>
    <property type="project" value="UniProtKB-KW"/>
</dbReference>
<dbReference type="SUPFAM" id="SSF53850">
    <property type="entry name" value="Periplasmic binding protein-like II"/>
    <property type="match status" value="1"/>
</dbReference>
<dbReference type="RefSeq" id="WP_139607092.1">
    <property type="nucleotide sequence ID" value="NZ_VDCQ01000084.1"/>
</dbReference>
<keyword evidence="3" id="KW-0804">Transcription</keyword>